<dbReference type="PANTHER" id="PTHR23176:SF129">
    <property type="entry name" value="RHO GTPASE ACTIVATING PROTEIN AT 16F, ISOFORM E-RELATED"/>
    <property type="match status" value="1"/>
</dbReference>
<evidence type="ECO:0000313" key="5">
    <source>
        <dbReference type="Proteomes" id="UP001218218"/>
    </source>
</evidence>
<evidence type="ECO:0000256" key="2">
    <source>
        <dbReference type="SAM" id="MobiDB-lite"/>
    </source>
</evidence>
<protein>
    <recommendedName>
        <fullName evidence="3">Rho-GAP domain-containing protein</fullName>
    </recommendedName>
</protein>
<dbReference type="PANTHER" id="PTHR23176">
    <property type="entry name" value="RHO/RAC/CDC GTPASE-ACTIVATING PROTEIN"/>
    <property type="match status" value="1"/>
</dbReference>
<dbReference type="PROSITE" id="PS50238">
    <property type="entry name" value="RHOGAP"/>
    <property type="match status" value="1"/>
</dbReference>
<dbReference type="SUPFAM" id="SSF50729">
    <property type="entry name" value="PH domain-like"/>
    <property type="match status" value="1"/>
</dbReference>
<dbReference type="GO" id="GO:0007165">
    <property type="term" value="P:signal transduction"/>
    <property type="evidence" value="ECO:0007669"/>
    <property type="project" value="InterPro"/>
</dbReference>
<dbReference type="SUPFAM" id="SSF48350">
    <property type="entry name" value="GTPase activation domain, GAP"/>
    <property type="match status" value="1"/>
</dbReference>
<feature type="region of interest" description="Disordered" evidence="2">
    <location>
        <begin position="184"/>
        <end position="210"/>
    </location>
</feature>
<dbReference type="GO" id="GO:0005737">
    <property type="term" value="C:cytoplasm"/>
    <property type="evidence" value="ECO:0007669"/>
    <property type="project" value="TreeGrafter"/>
</dbReference>
<organism evidence="4 5">
    <name type="scientific">Mycena albidolilacea</name>
    <dbReference type="NCBI Taxonomy" id="1033008"/>
    <lineage>
        <taxon>Eukaryota</taxon>
        <taxon>Fungi</taxon>
        <taxon>Dikarya</taxon>
        <taxon>Basidiomycota</taxon>
        <taxon>Agaricomycotina</taxon>
        <taxon>Agaricomycetes</taxon>
        <taxon>Agaricomycetidae</taxon>
        <taxon>Agaricales</taxon>
        <taxon>Marasmiineae</taxon>
        <taxon>Mycenaceae</taxon>
        <taxon>Mycena</taxon>
    </lineage>
</organism>
<dbReference type="InterPro" id="IPR001849">
    <property type="entry name" value="PH_domain"/>
</dbReference>
<dbReference type="AlphaFoldDB" id="A0AAD7E6L9"/>
<dbReference type="InterPro" id="IPR050729">
    <property type="entry name" value="Rho-GAP"/>
</dbReference>
<comment type="caution">
    <text evidence="4">The sequence shown here is derived from an EMBL/GenBank/DDBJ whole genome shotgun (WGS) entry which is preliminary data.</text>
</comment>
<keyword evidence="1" id="KW-0343">GTPase activation</keyword>
<keyword evidence="5" id="KW-1185">Reference proteome</keyword>
<dbReference type="Proteomes" id="UP001218218">
    <property type="component" value="Unassembled WGS sequence"/>
</dbReference>
<name>A0AAD7E6L9_9AGAR</name>
<evidence type="ECO:0000259" key="3">
    <source>
        <dbReference type="PROSITE" id="PS50238"/>
    </source>
</evidence>
<dbReference type="Pfam" id="PF00169">
    <property type="entry name" value="PH"/>
    <property type="match status" value="1"/>
</dbReference>
<proteinExistence type="predicted"/>
<dbReference type="InterPro" id="IPR008936">
    <property type="entry name" value="Rho_GTPase_activation_prot"/>
</dbReference>
<dbReference type="Gene3D" id="2.30.29.30">
    <property type="entry name" value="Pleckstrin-homology domain (PH domain)/Phosphotyrosine-binding domain (PTB)"/>
    <property type="match status" value="1"/>
</dbReference>
<feature type="domain" description="Rho-GAP" evidence="3">
    <location>
        <begin position="461"/>
        <end position="583"/>
    </location>
</feature>
<dbReference type="InterPro" id="IPR011993">
    <property type="entry name" value="PH-like_dom_sf"/>
</dbReference>
<gene>
    <name evidence="4" type="ORF">DFH08DRAFT_946192</name>
</gene>
<evidence type="ECO:0000313" key="4">
    <source>
        <dbReference type="EMBL" id="KAJ7301034.1"/>
    </source>
</evidence>
<dbReference type="EMBL" id="JARIHO010000145">
    <property type="protein sequence ID" value="KAJ7301034.1"/>
    <property type="molecule type" value="Genomic_DNA"/>
</dbReference>
<dbReference type="Gene3D" id="1.10.555.10">
    <property type="entry name" value="Rho GTPase activation protein"/>
    <property type="match status" value="1"/>
</dbReference>
<evidence type="ECO:0000256" key="1">
    <source>
        <dbReference type="ARBA" id="ARBA00022468"/>
    </source>
</evidence>
<accession>A0AAD7E6L9</accession>
<dbReference type="Pfam" id="PF00620">
    <property type="entry name" value="RhoGAP"/>
    <property type="match status" value="1"/>
</dbReference>
<reference evidence="4" key="1">
    <citation type="submission" date="2023-03" db="EMBL/GenBank/DDBJ databases">
        <title>Massive genome expansion in bonnet fungi (Mycena s.s.) driven by repeated elements and novel gene families across ecological guilds.</title>
        <authorList>
            <consortium name="Lawrence Berkeley National Laboratory"/>
            <person name="Harder C.B."/>
            <person name="Miyauchi S."/>
            <person name="Viragh M."/>
            <person name="Kuo A."/>
            <person name="Thoen E."/>
            <person name="Andreopoulos B."/>
            <person name="Lu D."/>
            <person name="Skrede I."/>
            <person name="Drula E."/>
            <person name="Henrissat B."/>
            <person name="Morin E."/>
            <person name="Kohler A."/>
            <person name="Barry K."/>
            <person name="LaButti K."/>
            <person name="Morin E."/>
            <person name="Salamov A."/>
            <person name="Lipzen A."/>
            <person name="Mereny Z."/>
            <person name="Hegedus B."/>
            <person name="Baldrian P."/>
            <person name="Stursova M."/>
            <person name="Weitz H."/>
            <person name="Taylor A."/>
            <person name="Grigoriev I.V."/>
            <person name="Nagy L.G."/>
            <person name="Martin F."/>
            <person name="Kauserud H."/>
        </authorList>
    </citation>
    <scope>NUCLEOTIDE SEQUENCE</scope>
    <source>
        <strain evidence="4">CBHHK002</strain>
    </source>
</reference>
<feature type="compositionally biased region" description="Basic and acidic residues" evidence="2">
    <location>
        <begin position="200"/>
        <end position="210"/>
    </location>
</feature>
<dbReference type="InterPro" id="IPR000198">
    <property type="entry name" value="RhoGAP_dom"/>
</dbReference>
<dbReference type="GO" id="GO:0005096">
    <property type="term" value="F:GTPase activator activity"/>
    <property type="evidence" value="ECO:0007669"/>
    <property type="project" value="UniProtKB-KW"/>
</dbReference>
<sequence>MKEDYVGDLTDREVNLGIISMVTPAPGAGLVELHIGPASNRFTRELARVNSVTTLAESRISRRASPSEGKLWKDLAPAKVDQCTAILETYLQALVNLPVKNNNEPVMQAGHKEGYLTKRGKNFGGWKTHFFVLQGPVLEYYCDGGAHLGSITVAGAQIGRQQRTMQTLKRDAGMEPQDAFARVAPDAGGTRKGSPPSSFDPDRMSVNDQKTRTSVCGPTFLLPVDLNFRAYRKTPSELVVADDMFLREKNADKLPTRRAYDSPEHEEKVLPVALKDAVDADASPTTKPARDRLSNGQMTGGASLRTLRTPRPPKNGSNGGKLPCATRSIFGKLNISMLNSSRRSIVEDAPNTASVLFGTTAFSPFIAVARHPTIILHTDTSDAESVSVKRSGAPSGTTTLSFEKTDSKVKISGPIGGTPIPAGYKLGDKDTFALDASAAAAANDRREKAKSRSFLGGFGRSGGNNKAEKSHTPVITFIPRAVFEVTLDESLDVAQIANLPVIVFRCIQSAVIKNLKHRFNMKRDIDLVGSDEYWDPHAIAGLLKSFLREQPASILTHNLHLCFLSIIVKMHNIARNYVVITSY</sequence>
<feature type="region of interest" description="Disordered" evidence="2">
    <location>
        <begin position="280"/>
        <end position="323"/>
    </location>
</feature>